<dbReference type="InterPro" id="IPR009000">
    <property type="entry name" value="Transl_B-barrel_sf"/>
</dbReference>
<dbReference type="RefSeq" id="WP_132477828.1">
    <property type="nucleotide sequence ID" value="NZ_JBHRVM010000001.1"/>
</dbReference>
<feature type="domain" description="RimM N-terminal" evidence="6">
    <location>
        <begin position="17"/>
        <end position="108"/>
    </location>
</feature>
<dbReference type="GO" id="GO:0005737">
    <property type="term" value="C:cytoplasm"/>
    <property type="evidence" value="ECO:0007669"/>
    <property type="project" value="UniProtKB-SubCell"/>
</dbReference>
<dbReference type="OrthoDB" id="9783509at2"/>
<dbReference type="GO" id="GO:0006364">
    <property type="term" value="P:rRNA processing"/>
    <property type="evidence" value="ECO:0007669"/>
    <property type="project" value="UniProtKB-UniRule"/>
</dbReference>
<comment type="similarity">
    <text evidence="5">Belongs to the RimM family.</text>
</comment>
<dbReference type="Pfam" id="PF01782">
    <property type="entry name" value="RimM"/>
    <property type="match status" value="1"/>
</dbReference>
<comment type="caution">
    <text evidence="8">The sequence shown here is derived from an EMBL/GenBank/DDBJ whole genome shotgun (WGS) entry which is preliminary data.</text>
</comment>
<evidence type="ECO:0000256" key="3">
    <source>
        <dbReference type="ARBA" id="ARBA00022552"/>
    </source>
</evidence>
<reference evidence="8 9" key="1">
    <citation type="submission" date="2019-03" db="EMBL/GenBank/DDBJ databases">
        <title>Genomic Encyclopedia of Type Strains, Phase IV (KMG-IV): sequencing the most valuable type-strain genomes for metagenomic binning, comparative biology and taxonomic classification.</title>
        <authorList>
            <person name="Goeker M."/>
        </authorList>
    </citation>
    <scope>NUCLEOTIDE SEQUENCE [LARGE SCALE GENOMIC DNA]</scope>
    <source>
        <strain evidence="8 9">DSM 100048</strain>
    </source>
</reference>
<accession>A0A4R3UV18</accession>
<dbReference type="NCBIfam" id="TIGR02273">
    <property type="entry name" value="16S_RimM"/>
    <property type="match status" value="1"/>
</dbReference>
<dbReference type="PANTHER" id="PTHR33692:SF1">
    <property type="entry name" value="RIBOSOME MATURATION FACTOR RIMM"/>
    <property type="match status" value="1"/>
</dbReference>
<dbReference type="InterPro" id="IPR011033">
    <property type="entry name" value="PRC_barrel-like_sf"/>
</dbReference>
<dbReference type="InterPro" id="IPR011961">
    <property type="entry name" value="RimM"/>
</dbReference>
<name>A0A4R3UV18_9BURK</name>
<dbReference type="Gene3D" id="2.40.30.60">
    <property type="entry name" value="RimM"/>
    <property type="match status" value="1"/>
</dbReference>
<evidence type="ECO:0000256" key="5">
    <source>
        <dbReference type="HAMAP-Rule" id="MF_00014"/>
    </source>
</evidence>
<dbReference type="AlphaFoldDB" id="A0A4R3UV18"/>
<comment type="domain">
    <text evidence="5">The PRC barrel domain binds ribosomal protein uS19.</text>
</comment>
<dbReference type="EMBL" id="SMBX01000009">
    <property type="protein sequence ID" value="TCU94533.1"/>
    <property type="molecule type" value="Genomic_DNA"/>
</dbReference>
<sequence length="207" mass="22545">MSTAAGRTAVPDDLVELGRVLSAHGVRGWVKIQPHSAQAETLLSSKTWWLQAPVAPAGTGALSRPGPERRRVLFCRPHGATLIAQLEGLDDRDVAQSLKGWTVQVPRSGFASPQEDEYYWVDLIGCWLYGENDDGQSVLIGQVSDMSDNGAHAIMHVTRYAPADGEPVMLRDDKGRAQETLVPFVAAHVLRVDLDGRTIVSNWPADL</sequence>
<evidence type="ECO:0000313" key="8">
    <source>
        <dbReference type="EMBL" id="TCU94533.1"/>
    </source>
</evidence>
<comment type="subcellular location">
    <subcellularLocation>
        <location evidence="5">Cytoplasm</location>
    </subcellularLocation>
</comment>
<dbReference type="GO" id="GO:0043022">
    <property type="term" value="F:ribosome binding"/>
    <property type="evidence" value="ECO:0007669"/>
    <property type="project" value="InterPro"/>
</dbReference>
<dbReference type="HAMAP" id="MF_00014">
    <property type="entry name" value="Ribosome_mat_RimM"/>
    <property type="match status" value="1"/>
</dbReference>
<comment type="function">
    <text evidence="5">An accessory protein needed during the final step in the assembly of 30S ribosomal subunit, possibly for assembly of the head region. Essential for efficient processing of 16S rRNA. May be needed both before and after RbfA during the maturation of 16S rRNA. It has affinity for free ribosomal 30S subunits but not for 70S ribosomes.</text>
</comment>
<evidence type="ECO:0000313" key="9">
    <source>
        <dbReference type="Proteomes" id="UP000294692"/>
    </source>
</evidence>
<dbReference type="PANTHER" id="PTHR33692">
    <property type="entry name" value="RIBOSOME MATURATION FACTOR RIMM"/>
    <property type="match status" value="1"/>
</dbReference>
<evidence type="ECO:0000256" key="4">
    <source>
        <dbReference type="ARBA" id="ARBA00023186"/>
    </source>
</evidence>
<dbReference type="SUPFAM" id="SSF50346">
    <property type="entry name" value="PRC-barrel domain"/>
    <property type="match status" value="1"/>
</dbReference>
<dbReference type="Gene3D" id="2.30.30.240">
    <property type="entry name" value="PRC-barrel domain"/>
    <property type="match status" value="1"/>
</dbReference>
<keyword evidence="1 5" id="KW-0963">Cytoplasm</keyword>
<evidence type="ECO:0000259" key="7">
    <source>
        <dbReference type="Pfam" id="PF24986"/>
    </source>
</evidence>
<dbReference type="GO" id="GO:0005840">
    <property type="term" value="C:ribosome"/>
    <property type="evidence" value="ECO:0007669"/>
    <property type="project" value="InterPro"/>
</dbReference>
<evidence type="ECO:0000256" key="2">
    <source>
        <dbReference type="ARBA" id="ARBA00022517"/>
    </source>
</evidence>
<keyword evidence="2 5" id="KW-0690">Ribosome biogenesis</keyword>
<dbReference type="InterPro" id="IPR036976">
    <property type="entry name" value="RimM_N_sf"/>
</dbReference>
<comment type="subunit">
    <text evidence="5">Binds ribosomal protein uS19.</text>
</comment>
<evidence type="ECO:0000256" key="1">
    <source>
        <dbReference type="ARBA" id="ARBA00022490"/>
    </source>
</evidence>
<dbReference type="SUPFAM" id="SSF50447">
    <property type="entry name" value="Translation proteins"/>
    <property type="match status" value="1"/>
</dbReference>
<dbReference type="Pfam" id="PF24986">
    <property type="entry name" value="PRC_RimM"/>
    <property type="match status" value="1"/>
</dbReference>
<evidence type="ECO:0000259" key="6">
    <source>
        <dbReference type="Pfam" id="PF01782"/>
    </source>
</evidence>
<keyword evidence="9" id="KW-1185">Reference proteome</keyword>
<organism evidence="8 9">
    <name type="scientific">Paracandidimonas soli</name>
    <dbReference type="NCBI Taxonomy" id="1917182"/>
    <lineage>
        <taxon>Bacteria</taxon>
        <taxon>Pseudomonadati</taxon>
        <taxon>Pseudomonadota</taxon>
        <taxon>Betaproteobacteria</taxon>
        <taxon>Burkholderiales</taxon>
        <taxon>Alcaligenaceae</taxon>
        <taxon>Paracandidimonas</taxon>
    </lineage>
</organism>
<dbReference type="GO" id="GO:0042274">
    <property type="term" value="P:ribosomal small subunit biogenesis"/>
    <property type="evidence" value="ECO:0007669"/>
    <property type="project" value="UniProtKB-UniRule"/>
</dbReference>
<dbReference type="InterPro" id="IPR056792">
    <property type="entry name" value="PRC_RimM"/>
</dbReference>
<dbReference type="Proteomes" id="UP000294692">
    <property type="component" value="Unassembled WGS sequence"/>
</dbReference>
<dbReference type="InterPro" id="IPR002676">
    <property type="entry name" value="RimM_N"/>
</dbReference>
<proteinExistence type="inferred from homology"/>
<keyword evidence="4 5" id="KW-0143">Chaperone</keyword>
<protein>
    <recommendedName>
        <fullName evidence="5">Ribosome maturation factor RimM</fullName>
    </recommendedName>
</protein>
<keyword evidence="3 5" id="KW-0698">rRNA processing</keyword>
<gene>
    <name evidence="5" type="primary">rimM</name>
    <name evidence="8" type="ORF">EV686_10986</name>
</gene>
<feature type="domain" description="Ribosome maturation factor RimM PRC barrel" evidence="7">
    <location>
        <begin position="120"/>
        <end position="207"/>
    </location>
</feature>